<dbReference type="Pfam" id="PF13696">
    <property type="entry name" value="zf-CCHC_2"/>
    <property type="match status" value="1"/>
</dbReference>
<proteinExistence type="predicted"/>
<dbReference type="InterPro" id="IPR006767">
    <property type="entry name" value="Cwf19-like_C_dom-2"/>
</dbReference>
<evidence type="ECO:0000313" key="8">
    <source>
        <dbReference type="Proteomes" id="UP000053447"/>
    </source>
</evidence>
<dbReference type="Gene3D" id="3.30.428.10">
    <property type="entry name" value="HIT-like"/>
    <property type="match status" value="1"/>
</dbReference>
<dbReference type="eggNOG" id="KOG2476">
    <property type="taxonomic scope" value="Eukaryota"/>
</dbReference>
<dbReference type="Gene3D" id="4.10.60.10">
    <property type="entry name" value="Zinc finger, CCHC-type"/>
    <property type="match status" value="1"/>
</dbReference>
<dbReference type="SUPFAM" id="SSF57756">
    <property type="entry name" value="Retrovirus zinc finger-like domains"/>
    <property type="match status" value="1"/>
</dbReference>
<dbReference type="Pfam" id="PF04677">
    <property type="entry name" value="CwfJ_C_1"/>
    <property type="match status" value="1"/>
</dbReference>
<protein>
    <recommendedName>
        <fullName evidence="9">CCHC-type domain-containing protein</fullName>
    </recommendedName>
</protein>
<accession>A0A0W4ZPX7</accession>
<dbReference type="GO" id="GO:0000398">
    <property type="term" value="P:mRNA splicing, via spliceosome"/>
    <property type="evidence" value="ECO:0007669"/>
    <property type="project" value="TreeGrafter"/>
</dbReference>
<evidence type="ECO:0000259" key="4">
    <source>
        <dbReference type="Pfam" id="PF04676"/>
    </source>
</evidence>
<keyword evidence="8" id="KW-1185">Reference proteome</keyword>
<dbReference type="Proteomes" id="UP000053447">
    <property type="component" value="Unassembled WGS sequence"/>
</dbReference>
<dbReference type="InterPro" id="IPR036265">
    <property type="entry name" value="HIT-like_sf"/>
</dbReference>
<dbReference type="SUPFAM" id="SSF54197">
    <property type="entry name" value="HIT-like"/>
    <property type="match status" value="1"/>
</dbReference>
<dbReference type="InterPro" id="IPR025829">
    <property type="entry name" value="Zn_knuckle_CX2CX3GHX4C"/>
</dbReference>
<evidence type="ECO:0000259" key="5">
    <source>
        <dbReference type="Pfam" id="PF04677"/>
    </source>
</evidence>
<dbReference type="PANTHER" id="PTHR12072:SF4">
    <property type="entry name" value="CWF19-LIKE PROTEIN 1"/>
    <property type="match status" value="1"/>
</dbReference>
<keyword evidence="1" id="KW-0479">Metal-binding</keyword>
<feature type="domain" description="Cwf19-like C-terminal" evidence="5">
    <location>
        <begin position="346"/>
        <end position="472"/>
    </location>
</feature>
<dbReference type="VEuPathDB" id="FungiDB:T551_01702"/>
<dbReference type="PANTHER" id="PTHR12072">
    <property type="entry name" value="CWF19, CELL CYCLE CONTROL PROTEIN"/>
    <property type="match status" value="1"/>
</dbReference>
<keyword evidence="3" id="KW-0862">Zinc</keyword>
<dbReference type="GO" id="GO:0003676">
    <property type="term" value="F:nucleic acid binding"/>
    <property type="evidence" value="ECO:0007669"/>
    <property type="project" value="InterPro"/>
</dbReference>
<evidence type="ECO:0000256" key="1">
    <source>
        <dbReference type="ARBA" id="ARBA00022723"/>
    </source>
</evidence>
<name>A0A0W4ZPX7_PNEJ7</name>
<evidence type="ECO:0000259" key="6">
    <source>
        <dbReference type="Pfam" id="PF13696"/>
    </source>
</evidence>
<dbReference type="GO" id="GO:0008270">
    <property type="term" value="F:zinc ion binding"/>
    <property type="evidence" value="ECO:0007669"/>
    <property type="project" value="UniProtKB-KW"/>
</dbReference>
<organism evidence="7 8">
    <name type="scientific">Pneumocystis jirovecii (strain RU7)</name>
    <name type="common">Human pneumocystis pneumonia agent</name>
    <dbReference type="NCBI Taxonomy" id="1408657"/>
    <lineage>
        <taxon>Eukaryota</taxon>
        <taxon>Fungi</taxon>
        <taxon>Dikarya</taxon>
        <taxon>Ascomycota</taxon>
        <taxon>Taphrinomycotina</taxon>
        <taxon>Pneumocystomycetes</taxon>
        <taxon>Pneumocystaceae</taxon>
        <taxon>Pneumocystis</taxon>
    </lineage>
</organism>
<evidence type="ECO:0000313" key="7">
    <source>
        <dbReference type="EMBL" id="KTW30419.1"/>
    </source>
</evidence>
<feature type="domain" description="Zinc knuckle CX2CX3GHX4C" evidence="6">
    <location>
        <begin position="311"/>
        <end position="331"/>
    </location>
</feature>
<dbReference type="OrthoDB" id="444325at2759"/>
<dbReference type="GeneID" id="28940220"/>
<reference evidence="8" key="1">
    <citation type="journal article" date="2016" name="Nat. Commun.">
        <title>Genome analysis of three Pneumocystis species reveals adaptation mechanisms to life exclusively in mammalian hosts.</title>
        <authorList>
            <person name="Ma L."/>
            <person name="Chen Z."/>
            <person name="Huang D.W."/>
            <person name="Kutty G."/>
            <person name="Ishihara M."/>
            <person name="Wang H."/>
            <person name="Abouelleil A."/>
            <person name="Bishop L."/>
            <person name="Davey E."/>
            <person name="Deng R."/>
            <person name="Deng X."/>
            <person name="Fan L."/>
            <person name="Fantoni G."/>
            <person name="Fitzgerald M."/>
            <person name="Gogineni E."/>
            <person name="Goldberg J.M."/>
            <person name="Handley G."/>
            <person name="Hu X."/>
            <person name="Huber C."/>
            <person name="Jiao X."/>
            <person name="Jones K."/>
            <person name="Levin J.Z."/>
            <person name="Liu Y."/>
            <person name="Macdonald P."/>
            <person name="Melnikov A."/>
            <person name="Raley C."/>
            <person name="Sassi M."/>
            <person name="Sherman B.T."/>
            <person name="Song X."/>
            <person name="Sykes S."/>
            <person name="Tran B."/>
            <person name="Walsh L."/>
            <person name="Xia Y."/>
            <person name="Yang J."/>
            <person name="Young S."/>
            <person name="Zeng Q."/>
            <person name="Zheng X."/>
            <person name="Stephens R."/>
            <person name="Nusbaum C."/>
            <person name="Birren B.W."/>
            <person name="Azadi P."/>
            <person name="Lempicki R.A."/>
            <person name="Cuomo C.A."/>
            <person name="Kovacs J.A."/>
        </authorList>
    </citation>
    <scope>NUCLEOTIDE SEQUENCE [LARGE SCALE GENOMIC DNA]</scope>
    <source>
        <strain evidence="8">RU7</strain>
    </source>
</reference>
<gene>
    <name evidence="7" type="ORF">T551_01702</name>
</gene>
<dbReference type="InterPro" id="IPR036875">
    <property type="entry name" value="Znf_CCHC_sf"/>
</dbReference>
<dbReference type="InterPro" id="IPR040194">
    <property type="entry name" value="Cwf19-like"/>
</dbReference>
<dbReference type="AlphaFoldDB" id="A0A0W4ZPX7"/>
<dbReference type="GO" id="GO:0071014">
    <property type="term" value="C:post-mRNA release spliceosomal complex"/>
    <property type="evidence" value="ECO:0007669"/>
    <property type="project" value="TreeGrafter"/>
</dbReference>
<feature type="domain" description="Cwf19-like protein C-terminal" evidence="4">
    <location>
        <begin position="486"/>
        <end position="564"/>
    </location>
</feature>
<dbReference type="GO" id="GO:0061632">
    <property type="term" value="F:RNA lariat debranching enzyme activator activity"/>
    <property type="evidence" value="ECO:0007669"/>
    <property type="project" value="TreeGrafter"/>
</dbReference>
<sequence length="565" mass="66152">MTQNTSKVLVFGSSDGNFKKIFEKTCDFLPEFNTNDSEVIDLVEGKIHRKSGTITTSKGIKISYLGGMYKENTFFNEIPQQNMETEQYIYENEVNYIMKEGKNTDILITYEWPKDIYKFSSKKSSKFVPGIQPIAKITSYIQPKYHFSSKGSIFYEREPYENIFTEDKQEASITRFISLASFNNPNKERSSYAFNITKSNPYNMLNTSNISNVTENPFMQEISINSKETKHNFEESKHNFFRDKNVSSNNKKQEHNIKISVESYKYINEEKNKETNSQISKNHVYSICNKMSHLDNCPKLKTKKSTKNDIPSSYTCKICSQKGHWIQNCPQKESRNFQETIHNYPNLEFCFFCLSNPKIARHLIISIGLEVYLALPKGPLTTTSTNPSTLPFSGHVLIIPIAHVPTINTIEEINRSKTKKEMERYRISITEMFKSKGCNTITFEISRTSGIHLHWQIIPIKNDFAGELENAFISYGNEKHYTFEKRNIRKEEENYLRIWLPNESILVHKINPQKYFDFQFPRYVISQVLGVKERKDWKNCIQTNEEECQDVTQFKEYFKNFDFTI</sequence>
<keyword evidence="2" id="KW-0863">Zinc-finger</keyword>
<evidence type="ECO:0000256" key="2">
    <source>
        <dbReference type="ARBA" id="ARBA00022771"/>
    </source>
</evidence>
<comment type="caution">
    <text evidence="7">The sequence shown here is derived from an EMBL/GenBank/DDBJ whole genome shotgun (WGS) entry which is preliminary data.</text>
</comment>
<evidence type="ECO:0008006" key="9">
    <source>
        <dbReference type="Google" id="ProtNLM"/>
    </source>
</evidence>
<dbReference type="STRING" id="1408657.A0A0W4ZPX7"/>
<evidence type="ECO:0000256" key="3">
    <source>
        <dbReference type="ARBA" id="ARBA00022833"/>
    </source>
</evidence>
<dbReference type="RefSeq" id="XP_018229710.1">
    <property type="nucleotide sequence ID" value="XM_018373965.1"/>
</dbReference>
<dbReference type="Pfam" id="PF04676">
    <property type="entry name" value="CwfJ_C_2"/>
    <property type="match status" value="1"/>
</dbReference>
<dbReference type="InterPro" id="IPR006768">
    <property type="entry name" value="Cwf19-like_C_dom-1"/>
</dbReference>
<dbReference type="EMBL" id="LFWA01000007">
    <property type="protein sequence ID" value="KTW30419.1"/>
    <property type="molecule type" value="Genomic_DNA"/>
</dbReference>